<accession>A0A2M4DIW9</accession>
<organism evidence="3">
    <name type="scientific">Anopheles darlingi</name>
    <name type="common">Mosquito</name>
    <dbReference type="NCBI Taxonomy" id="43151"/>
    <lineage>
        <taxon>Eukaryota</taxon>
        <taxon>Metazoa</taxon>
        <taxon>Ecdysozoa</taxon>
        <taxon>Arthropoda</taxon>
        <taxon>Hexapoda</taxon>
        <taxon>Insecta</taxon>
        <taxon>Pterygota</taxon>
        <taxon>Neoptera</taxon>
        <taxon>Endopterygota</taxon>
        <taxon>Diptera</taxon>
        <taxon>Nematocera</taxon>
        <taxon>Culicoidea</taxon>
        <taxon>Culicidae</taxon>
        <taxon>Anophelinae</taxon>
        <taxon>Anopheles</taxon>
    </lineage>
</organism>
<feature type="compositionally biased region" description="Polar residues" evidence="1">
    <location>
        <begin position="93"/>
        <end position="104"/>
    </location>
</feature>
<evidence type="ECO:0000256" key="1">
    <source>
        <dbReference type="SAM" id="MobiDB-lite"/>
    </source>
</evidence>
<dbReference type="EMBL" id="GGFL01013315">
    <property type="protein sequence ID" value="MBW77493.1"/>
    <property type="molecule type" value="Transcribed_RNA"/>
</dbReference>
<dbReference type="AlphaFoldDB" id="A0A2M4DIW9"/>
<evidence type="ECO:0000313" key="3">
    <source>
        <dbReference type="EMBL" id="MBW77493.1"/>
    </source>
</evidence>
<reference evidence="3" key="1">
    <citation type="submission" date="2018-01" db="EMBL/GenBank/DDBJ databases">
        <title>An insight into the sialome of Amazonian anophelines.</title>
        <authorList>
            <person name="Ribeiro J.M."/>
            <person name="Scarpassa V."/>
            <person name="Calvo E."/>
        </authorList>
    </citation>
    <scope>NUCLEOTIDE SEQUENCE</scope>
</reference>
<sequence length="131" mass="14891">MILCLVCFALIYLFPVQRQQNPTNTERDATVERTTEEMRADQLVKRTRVGRRIETYALPDRNDSLCSERFRQAEASTIPLTPPRHGTHRVNRNKSSQMSQTTLPVVSVGRSVGPIHPSITSQHPRGRVGLR</sequence>
<name>A0A2M4DIW9_ANODA</name>
<proteinExistence type="predicted"/>
<keyword evidence="2" id="KW-0732">Signal</keyword>
<feature type="region of interest" description="Disordered" evidence="1">
    <location>
        <begin position="74"/>
        <end position="131"/>
    </location>
</feature>
<protein>
    <submittedName>
        <fullName evidence="3">Putative secreted protein</fullName>
    </submittedName>
</protein>
<feature type="chain" id="PRO_5014766507" evidence="2">
    <location>
        <begin position="19"/>
        <end position="131"/>
    </location>
</feature>
<feature type="signal peptide" evidence="2">
    <location>
        <begin position="1"/>
        <end position="18"/>
    </location>
</feature>
<evidence type="ECO:0000256" key="2">
    <source>
        <dbReference type="SAM" id="SignalP"/>
    </source>
</evidence>